<dbReference type="InterPro" id="IPR003753">
    <property type="entry name" value="Exonuc_VII_L"/>
</dbReference>
<comment type="similarity">
    <text evidence="5 6">Belongs to the XseA family.</text>
</comment>
<gene>
    <name evidence="5" type="primary">xseA</name>
    <name evidence="9" type="ORF">D6J04_02065</name>
</gene>
<dbReference type="AlphaFoldDB" id="A0A3A5LNS1"/>
<dbReference type="GO" id="GO:0009318">
    <property type="term" value="C:exodeoxyribonuclease VII complex"/>
    <property type="evidence" value="ECO:0007669"/>
    <property type="project" value="UniProtKB-UniRule"/>
</dbReference>
<dbReference type="EC" id="3.1.11.6" evidence="5"/>
<dbReference type="GO" id="GO:0003676">
    <property type="term" value="F:nucleic acid binding"/>
    <property type="evidence" value="ECO:0007669"/>
    <property type="project" value="InterPro"/>
</dbReference>
<evidence type="ECO:0000256" key="2">
    <source>
        <dbReference type="ARBA" id="ARBA00022722"/>
    </source>
</evidence>
<dbReference type="NCBIfam" id="TIGR00237">
    <property type="entry name" value="xseA"/>
    <property type="match status" value="1"/>
</dbReference>
<comment type="catalytic activity">
    <reaction evidence="5 6">
        <text>Exonucleolytic cleavage in either 5'- to 3'- or 3'- to 5'-direction to yield nucleoside 5'-phosphates.</text>
        <dbReference type="EC" id="3.1.11.6"/>
    </reaction>
</comment>
<evidence type="ECO:0000259" key="7">
    <source>
        <dbReference type="Pfam" id="PF02601"/>
    </source>
</evidence>
<dbReference type="Pfam" id="PF02601">
    <property type="entry name" value="Exonuc_VII_L"/>
    <property type="match status" value="1"/>
</dbReference>
<comment type="caution">
    <text evidence="9">The sequence shown here is derived from an EMBL/GenBank/DDBJ whole genome shotgun (WGS) entry which is preliminary data.</text>
</comment>
<evidence type="ECO:0000313" key="9">
    <source>
        <dbReference type="EMBL" id="RJT49458.1"/>
    </source>
</evidence>
<proteinExistence type="inferred from homology"/>
<dbReference type="HAMAP" id="MF_00378">
    <property type="entry name" value="Exonuc_7_L"/>
    <property type="match status" value="1"/>
</dbReference>
<accession>A0A3A5LNS1</accession>
<comment type="subcellular location">
    <subcellularLocation>
        <location evidence="5 6">Cytoplasm</location>
    </subcellularLocation>
</comment>
<dbReference type="GO" id="GO:0008855">
    <property type="term" value="F:exodeoxyribonuclease VII activity"/>
    <property type="evidence" value="ECO:0007669"/>
    <property type="project" value="UniProtKB-UniRule"/>
</dbReference>
<keyword evidence="2 5" id="KW-0540">Nuclease</keyword>
<evidence type="ECO:0000256" key="6">
    <source>
        <dbReference type="RuleBase" id="RU004355"/>
    </source>
</evidence>
<protein>
    <recommendedName>
        <fullName evidence="5">Exodeoxyribonuclease 7 large subunit</fullName>
        <ecNumber evidence="5">3.1.11.6</ecNumber>
    </recommendedName>
    <alternativeName>
        <fullName evidence="5">Exodeoxyribonuclease VII large subunit</fullName>
        <shortName evidence="5">Exonuclease VII large subunit</shortName>
    </alternativeName>
</protein>
<evidence type="ECO:0000259" key="8">
    <source>
        <dbReference type="Pfam" id="PF13742"/>
    </source>
</evidence>
<comment type="subunit">
    <text evidence="5">Heterooligomer composed of large and small subunits.</text>
</comment>
<reference evidence="9 10" key="1">
    <citation type="submission" date="2018-09" db="EMBL/GenBank/DDBJ databases">
        <title>Draft genome sequences of Legionella taurinensis isolated from water samples.</title>
        <authorList>
            <person name="Chakeri A."/>
            <person name="Allerberger F."/>
            <person name="Kundi M."/>
            <person name="Ruppitsch W."/>
            <person name="Schmid D."/>
        </authorList>
    </citation>
    <scope>NUCLEOTIDE SEQUENCE [LARGE SCALE GENOMIC DNA]</scope>
    <source>
        <strain evidence="9 10">4570-18-6</strain>
    </source>
</reference>
<keyword evidence="1 5" id="KW-0963">Cytoplasm</keyword>
<feature type="domain" description="OB-fold nucleic acid binding" evidence="8">
    <location>
        <begin position="8"/>
        <end position="100"/>
    </location>
</feature>
<name>A0A3A5LNS1_9GAMM</name>
<dbReference type="InterPro" id="IPR025824">
    <property type="entry name" value="OB-fold_nuc-bd_dom"/>
</dbReference>
<dbReference type="Proteomes" id="UP000270757">
    <property type="component" value="Unassembled WGS sequence"/>
</dbReference>
<dbReference type="GeneID" id="48947818"/>
<dbReference type="EMBL" id="QZWB01000001">
    <property type="protein sequence ID" value="RJT49458.1"/>
    <property type="molecule type" value="Genomic_DNA"/>
</dbReference>
<sequence>MSLTLSTLTVSQLNRQIRSWLELDIGEVSVVGELSNLSKPASGHYYFTLKDAAAQLRCVFFRNHHTPDARQFRDGQQVIARGKLSLYEARGDYQLIVQELTDHGLGELYRQFELLKTRLQQQGLFDAARKKAIPAFPQTIAVVTSASGAALHDILATLARRYPIARVLVYCCEVQGKGAAAQLINAVKKANADGQSQVMILARGGGSIEDLWAFNDEKLAIAIHESAIPIVSGIGHETDFTIADFVADLRAATPTAAAESVTPNQQDLLKFIGLAATRMVMTLDRLIQHHQMQLSHRLAALSSPEQLIYRYWQSLDHLQQRLQLYGQRSLYALKNRLQVALLTLKGQNPHTGVRQALIARRQLEQRLLQVMAHRMAAMRQTLSLQMSTLNAVSPLATLERGYAIATHQGRVVFSSGDVSSGDELTLRLSQGSLICQVTQRIE</sequence>
<organism evidence="9 10">
    <name type="scientific">Legionella taurinensis</name>
    <dbReference type="NCBI Taxonomy" id="70611"/>
    <lineage>
        <taxon>Bacteria</taxon>
        <taxon>Pseudomonadati</taxon>
        <taxon>Pseudomonadota</taxon>
        <taxon>Gammaproteobacteria</taxon>
        <taxon>Legionellales</taxon>
        <taxon>Legionellaceae</taxon>
        <taxon>Legionella</taxon>
    </lineage>
</organism>
<keyword evidence="4 5" id="KW-0269">Exonuclease</keyword>
<dbReference type="CDD" id="cd04489">
    <property type="entry name" value="ExoVII_LU_OBF"/>
    <property type="match status" value="1"/>
</dbReference>
<dbReference type="GO" id="GO:0006308">
    <property type="term" value="P:DNA catabolic process"/>
    <property type="evidence" value="ECO:0007669"/>
    <property type="project" value="UniProtKB-UniRule"/>
</dbReference>
<dbReference type="PANTHER" id="PTHR30008:SF0">
    <property type="entry name" value="EXODEOXYRIBONUCLEASE 7 LARGE SUBUNIT"/>
    <property type="match status" value="1"/>
</dbReference>
<dbReference type="GO" id="GO:0005737">
    <property type="term" value="C:cytoplasm"/>
    <property type="evidence" value="ECO:0007669"/>
    <property type="project" value="UniProtKB-SubCell"/>
</dbReference>
<feature type="domain" description="Exonuclease VII large subunit C-terminal" evidence="7">
    <location>
        <begin position="124"/>
        <end position="435"/>
    </location>
</feature>
<dbReference type="PANTHER" id="PTHR30008">
    <property type="entry name" value="EXODEOXYRIBONUCLEASE 7 LARGE SUBUNIT"/>
    <property type="match status" value="1"/>
</dbReference>
<dbReference type="InterPro" id="IPR020579">
    <property type="entry name" value="Exonuc_VII_lsu_C"/>
</dbReference>
<dbReference type="Pfam" id="PF13742">
    <property type="entry name" value="tRNA_anti_2"/>
    <property type="match status" value="1"/>
</dbReference>
<comment type="function">
    <text evidence="5">Bidirectionally degrades single-stranded DNA into large acid-insoluble oligonucleotides, which are then degraded further into small acid-soluble oligonucleotides.</text>
</comment>
<evidence type="ECO:0000256" key="3">
    <source>
        <dbReference type="ARBA" id="ARBA00022801"/>
    </source>
</evidence>
<evidence type="ECO:0000256" key="5">
    <source>
        <dbReference type="HAMAP-Rule" id="MF_00378"/>
    </source>
</evidence>
<evidence type="ECO:0000256" key="4">
    <source>
        <dbReference type="ARBA" id="ARBA00022839"/>
    </source>
</evidence>
<evidence type="ECO:0000256" key="1">
    <source>
        <dbReference type="ARBA" id="ARBA00022490"/>
    </source>
</evidence>
<dbReference type="RefSeq" id="WP_115300866.1">
    <property type="nucleotide sequence ID" value="NZ_CAAAIR010000001.1"/>
</dbReference>
<keyword evidence="3 5" id="KW-0378">Hydrolase</keyword>
<evidence type="ECO:0000313" key="10">
    <source>
        <dbReference type="Proteomes" id="UP000270757"/>
    </source>
</evidence>